<dbReference type="EMBL" id="AQQR01000009">
    <property type="protein sequence ID" value="OWU71524.1"/>
    <property type="molecule type" value="Genomic_DNA"/>
</dbReference>
<dbReference type="GO" id="GO:0016788">
    <property type="term" value="F:hydrolase activity, acting on ester bonds"/>
    <property type="evidence" value="ECO:0007669"/>
    <property type="project" value="UniProtKB-ARBA"/>
</dbReference>
<dbReference type="InterPro" id="IPR051532">
    <property type="entry name" value="Ester_Hydrolysis_Enzymes"/>
</dbReference>
<gene>
    <name evidence="2" type="ORF">ATO3_18310</name>
</gene>
<dbReference type="CDD" id="cd01839">
    <property type="entry name" value="SGNH_arylesterase_like"/>
    <property type="match status" value="1"/>
</dbReference>
<evidence type="ECO:0000259" key="1">
    <source>
        <dbReference type="Pfam" id="PF13472"/>
    </source>
</evidence>
<keyword evidence="3" id="KW-1185">Reference proteome</keyword>
<dbReference type="Gene3D" id="3.40.50.1110">
    <property type="entry name" value="SGNH hydrolase"/>
    <property type="match status" value="1"/>
</dbReference>
<proteinExistence type="predicted"/>
<dbReference type="OrthoDB" id="164654at2"/>
<dbReference type="InterPro" id="IPR036514">
    <property type="entry name" value="SGNH_hydro_sf"/>
</dbReference>
<evidence type="ECO:0000313" key="2">
    <source>
        <dbReference type="EMBL" id="OWU71524.1"/>
    </source>
</evidence>
<dbReference type="AlphaFoldDB" id="A0A225NM08"/>
<dbReference type="Pfam" id="PF13472">
    <property type="entry name" value="Lipase_GDSL_2"/>
    <property type="match status" value="1"/>
</dbReference>
<dbReference type="InterPro" id="IPR013830">
    <property type="entry name" value="SGNH_hydro"/>
</dbReference>
<reference evidence="2 3" key="1">
    <citation type="submission" date="2013-04" db="EMBL/GenBank/DDBJ databases">
        <title>Oceanicola sp. 22II1-22F33 Genome Sequencing.</title>
        <authorList>
            <person name="Lai Q."/>
            <person name="Li G."/>
            <person name="Shao Z."/>
        </authorList>
    </citation>
    <scope>NUCLEOTIDE SEQUENCE [LARGE SCALE GENOMIC DNA]</scope>
    <source>
        <strain evidence="2 3">22II1-22F33</strain>
    </source>
</reference>
<dbReference type="PANTHER" id="PTHR30383:SF29">
    <property type="entry name" value="SGNH HYDROLASE-TYPE ESTERASE DOMAIN-CONTAINING PROTEIN"/>
    <property type="match status" value="1"/>
</dbReference>
<evidence type="ECO:0000313" key="3">
    <source>
        <dbReference type="Proteomes" id="UP000215377"/>
    </source>
</evidence>
<dbReference type="PANTHER" id="PTHR30383">
    <property type="entry name" value="THIOESTERASE 1/PROTEASE 1/LYSOPHOSPHOLIPASE L1"/>
    <property type="match status" value="1"/>
</dbReference>
<dbReference type="SUPFAM" id="SSF52266">
    <property type="entry name" value="SGNH hydrolase"/>
    <property type="match status" value="1"/>
</dbReference>
<accession>A0A225NM08</accession>
<comment type="caution">
    <text evidence="2">The sequence shown here is derived from an EMBL/GenBank/DDBJ whole genome shotgun (WGS) entry which is preliminary data.</text>
</comment>
<organism evidence="2 3">
    <name type="scientific">Marinibacterium profundimaris</name>
    <dbReference type="NCBI Taxonomy" id="1679460"/>
    <lineage>
        <taxon>Bacteria</taxon>
        <taxon>Pseudomonadati</taxon>
        <taxon>Pseudomonadota</taxon>
        <taxon>Alphaproteobacteria</taxon>
        <taxon>Rhodobacterales</taxon>
        <taxon>Paracoccaceae</taxon>
        <taxon>Marinibacterium</taxon>
    </lineage>
</organism>
<name>A0A225NM08_9RHOB</name>
<sequence length="215" mass="22680">MRTVLCFGDSNTYGSSPMTARGDSFRYRPEIRWPMRMAAALGPGWHVIEEGLPGRTTCHDNPFEGPHKNGLRMLPAILESHAPIDVIVMMLGTNDLKGYLGLTAFDIAKGLRTLLLRIRQSAAGPGGGAPAVVLVSPVPIEECGPTAEGLAGGAEKSRRLTGFCKDLADEFDAAFLDAGSVATVSEQDGVHLDPQAHVALGAAVAEKVACLFARA</sequence>
<dbReference type="Proteomes" id="UP000215377">
    <property type="component" value="Unassembled WGS sequence"/>
</dbReference>
<feature type="domain" description="SGNH hydrolase-type esterase" evidence="1">
    <location>
        <begin position="6"/>
        <end position="197"/>
    </location>
</feature>
<protein>
    <recommendedName>
        <fullName evidence="1">SGNH hydrolase-type esterase domain-containing protein</fullName>
    </recommendedName>
</protein>